<comment type="caution">
    <text evidence="2">The sequence shown here is derived from an EMBL/GenBank/DDBJ whole genome shotgun (WGS) entry which is preliminary data.</text>
</comment>
<name>A0ABV6UII3_9ACTN</name>
<accession>A0ABV6UII3</accession>
<dbReference type="EMBL" id="JBHEZZ010000003">
    <property type="protein sequence ID" value="MFC1401254.1"/>
    <property type="molecule type" value="Genomic_DNA"/>
</dbReference>
<dbReference type="Proteomes" id="UP001592528">
    <property type="component" value="Unassembled WGS sequence"/>
</dbReference>
<evidence type="ECO:0000313" key="3">
    <source>
        <dbReference type="Proteomes" id="UP001592528"/>
    </source>
</evidence>
<reference evidence="2 3" key="1">
    <citation type="submission" date="2024-09" db="EMBL/GenBank/DDBJ databases">
        <authorList>
            <person name="Lee S.D."/>
        </authorList>
    </citation>
    <scope>NUCLEOTIDE SEQUENCE [LARGE SCALE GENOMIC DNA]</scope>
    <source>
        <strain evidence="2 3">N1-5</strain>
    </source>
</reference>
<feature type="region of interest" description="Disordered" evidence="1">
    <location>
        <begin position="15"/>
        <end position="45"/>
    </location>
</feature>
<feature type="compositionally biased region" description="Polar residues" evidence="1">
    <location>
        <begin position="19"/>
        <end position="45"/>
    </location>
</feature>
<evidence type="ECO:0000313" key="2">
    <source>
        <dbReference type="EMBL" id="MFC1401254.1"/>
    </source>
</evidence>
<evidence type="ECO:0000256" key="1">
    <source>
        <dbReference type="SAM" id="MobiDB-lite"/>
    </source>
</evidence>
<sequence>MLTAALLTEADLGYPYSRQPITHPTDTSSTSGCGQLQALNSSQSTSSQGLDADALFTAGTTGPFIEETLTAENSTDLSRDYTAAAAALNSCTDLTVTSSGTSISFQLTPITFPGPQSTARRMDGTYQGVAFNGYLVLEHIGDVAMTFTFLQVYDGSSQTAEAYFHQALTKIEQVLNLSHSPTAPA</sequence>
<protein>
    <submittedName>
        <fullName evidence="2">Uncharacterized protein</fullName>
    </submittedName>
</protein>
<gene>
    <name evidence="2" type="ORF">ACEZDJ_08130</name>
</gene>
<proteinExistence type="predicted"/>
<keyword evidence="3" id="KW-1185">Reference proteome</keyword>
<organism evidence="2 3">
    <name type="scientific">Streptacidiphilus cavernicola</name>
    <dbReference type="NCBI Taxonomy" id="3342716"/>
    <lineage>
        <taxon>Bacteria</taxon>
        <taxon>Bacillati</taxon>
        <taxon>Actinomycetota</taxon>
        <taxon>Actinomycetes</taxon>
        <taxon>Kitasatosporales</taxon>
        <taxon>Streptomycetaceae</taxon>
        <taxon>Streptacidiphilus</taxon>
    </lineage>
</organism>